<feature type="transmembrane region" description="Helical" evidence="2">
    <location>
        <begin position="59"/>
        <end position="77"/>
    </location>
</feature>
<dbReference type="PANTHER" id="PTHR42736">
    <property type="entry name" value="PROTEIN-GLUTAMINE GAMMA-GLUTAMYLTRANSFERASE"/>
    <property type="match status" value="1"/>
</dbReference>
<proteinExistence type="predicted"/>
<dbReference type="InterPro" id="IPR052901">
    <property type="entry name" value="Bact_TGase-like"/>
</dbReference>
<dbReference type="InterPro" id="IPR038765">
    <property type="entry name" value="Papain-like_cys_pep_sf"/>
</dbReference>
<feature type="transmembrane region" description="Helical" evidence="2">
    <location>
        <begin position="201"/>
        <end position="220"/>
    </location>
</feature>
<dbReference type="RefSeq" id="WP_267781494.1">
    <property type="nucleotide sequence ID" value="NZ_CP113089.1"/>
</dbReference>
<keyword evidence="2" id="KW-1133">Transmembrane helix</keyword>
<name>A0A9E8MN05_9MICO</name>
<protein>
    <submittedName>
        <fullName evidence="4">Transglutaminase-like domain-containing protein</fullName>
    </submittedName>
</protein>
<feature type="transmembrane region" description="Helical" evidence="2">
    <location>
        <begin position="107"/>
        <end position="130"/>
    </location>
</feature>
<dbReference type="AlphaFoldDB" id="A0A9E8MN05"/>
<evidence type="ECO:0000256" key="2">
    <source>
        <dbReference type="SAM" id="Phobius"/>
    </source>
</evidence>
<dbReference type="InterPro" id="IPR002931">
    <property type="entry name" value="Transglutaminase-like"/>
</dbReference>
<feature type="transmembrane region" description="Helical" evidence="2">
    <location>
        <begin position="175"/>
        <end position="195"/>
    </location>
</feature>
<feature type="transmembrane region" description="Helical" evidence="2">
    <location>
        <begin position="31"/>
        <end position="50"/>
    </location>
</feature>
<evidence type="ECO:0000313" key="4">
    <source>
        <dbReference type="EMBL" id="WAB81706.1"/>
    </source>
</evidence>
<reference evidence="4" key="1">
    <citation type="submission" date="2022-11" db="EMBL/GenBank/DDBJ databases">
        <title>Description of Microcella daejonensis nov. sp, isolated from riverside soil.</title>
        <authorList>
            <person name="Molina K.M."/>
            <person name="Kim S.B."/>
        </authorList>
    </citation>
    <scope>NUCLEOTIDE SEQUENCE</scope>
    <source>
        <strain evidence="4">MMS21-STM12</strain>
    </source>
</reference>
<dbReference type="EMBL" id="CP113089">
    <property type="protein sequence ID" value="WAB81706.1"/>
    <property type="molecule type" value="Genomic_DNA"/>
</dbReference>
<accession>A0A9E8MN05</accession>
<dbReference type="Pfam" id="PF01841">
    <property type="entry name" value="Transglut_core"/>
    <property type="match status" value="1"/>
</dbReference>
<evidence type="ECO:0000313" key="5">
    <source>
        <dbReference type="Proteomes" id="UP001164706"/>
    </source>
</evidence>
<dbReference type="SMART" id="SM00460">
    <property type="entry name" value="TGc"/>
    <property type="match status" value="1"/>
</dbReference>
<gene>
    <name evidence="4" type="ORF">OVN18_01415</name>
</gene>
<keyword evidence="5" id="KW-1185">Reference proteome</keyword>
<dbReference type="SUPFAM" id="SSF54001">
    <property type="entry name" value="Cysteine proteinases"/>
    <property type="match status" value="1"/>
</dbReference>
<feature type="domain" description="Transglutaminase-like" evidence="3">
    <location>
        <begin position="512"/>
        <end position="582"/>
    </location>
</feature>
<dbReference type="KEGG" id="mdb:OVN18_01415"/>
<feature type="transmembrane region" description="Helical" evidence="2">
    <location>
        <begin position="83"/>
        <end position="100"/>
    </location>
</feature>
<organism evidence="4 5">
    <name type="scientific">Microcella daejeonensis</name>
    <dbReference type="NCBI Taxonomy" id="2994971"/>
    <lineage>
        <taxon>Bacteria</taxon>
        <taxon>Bacillati</taxon>
        <taxon>Actinomycetota</taxon>
        <taxon>Actinomycetes</taxon>
        <taxon>Micrococcales</taxon>
        <taxon>Microbacteriaceae</taxon>
        <taxon>Microcella</taxon>
    </lineage>
</organism>
<keyword evidence="2" id="KW-0812">Transmembrane</keyword>
<evidence type="ECO:0000256" key="1">
    <source>
        <dbReference type="SAM" id="MobiDB-lite"/>
    </source>
</evidence>
<dbReference type="Proteomes" id="UP001164706">
    <property type="component" value="Chromosome"/>
</dbReference>
<dbReference type="PANTHER" id="PTHR42736:SF1">
    <property type="entry name" value="PROTEIN-GLUTAMINE GAMMA-GLUTAMYLTRANSFERASE"/>
    <property type="match status" value="1"/>
</dbReference>
<feature type="transmembrane region" description="Helical" evidence="2">
    <location>
        <begin position="639"/>
        <end position="664"/>
    </location>
</feature>
<feature type="region of interest" description="Disordered" evidence="1">
    <location>
        <begin position="581"/>
        <end position="610"/>
    </location>
</feature>
<feature type="transmembrane region" description="Helical" evidence="2">
    <location>
        <begin position="241"/>
        <end position="263"/>
    </location>
</feature>
<dbReference type="Gene3D" id="3.10.620.30">
    <property type="match status" value="1"/>
</dbReference>
<sequence>MSATLTPDAPAPASGRRSAAPAVVDPVFTRGALTDLGVVVALSIIAVLGFETAYGDENFLLVGLGGVAAGALGAAAAAALRLAALPAVLLGVLVYFLLGTPITMPELAILGVLPSASSLAGLAIGAVFGWNDVLTLATPVQAPYYIAALPYFAAWAVVLIAGLLVLRWLPRRRSVLRATVVVLMPTLLYVAGILLGTDEPYYAAIRGITFAVICLVWVGWRRARAEGVLDSPHPAYRRRRLGGAAAVVAGGVVIGIIAGAVLAPAPAERFVLREEIEPPFDPVEYPSPLAGFRQYTGTLAEEELFRVQGLQPGQRLRLAAMDSYDGQLWNVAGRAVAEEGSGTFQLVGTDLPEPPLAETGSASTLTISIGAYDDVWMPELGYTSELDLLDEGTAARADDLRYNPTTGSAILSSGLERGARYRVTGAEQSIPEDAALAEVPTAQVALPPVDDVPDVLTSRAVELAGQETSAIAQLRTIEQRLSSEGFYSNGLPTDAAPSRAGHGADRMVELFTRTPLIGDEEQFAAAFALMARHLGYPARVVMGFAPEVPEGADEVAVLGSDVTAWVEVPFEGVGWIPFFPTPDETDIPQDQVPLPQSEPQPQVRQPPRLETDEEDLLTAVELEESDPDDEEQGFVIPGWLIGIGGALLALLLLYSIPLGIAAALRARRRAARRRAEPDRAVAGAWQELTDRFAEHGVPVPDGGTRRTEGEAAAAALAARGAEESAAGGVATLAREVDGDVFGGRPIEPERVDDRWSRVDDGVAALAATLTPWQRQLARFRVTRRGARG</sequence>
<feature type="transmembrane region" description="Helical" evidence="2">
    <location>
        <begin position="142"/>
        <end position="166"/>
    </location>
</feature>
<keyword evidence="2" id="KW-0472">Membrane</keyword>
<evidence type="ECO:0000259" key="3">
    <source>
        <dbReference type="SMART" id="SM00460"/>
    </source>
</evidence>